<dbReference type="CDD" id="cd07045">
    <property type="entry name" value="BMC_CcmK_like"/>
    <property type="match status" value="1"/>
</dbReference>
<dbReference type="AlphaFoldDB" id="A0A4R7K9D9"/>
<evidence type="ECO:0000256" key="3">
    <source>
        <dbReference type="PROSITE-ProRule" id="PRU01278"/>
    </source>
</evidence>
<evidence type="ECO:0000256" key="1">
    <source>
        <dbReference type="ARBA" id="ARBA00024322"/>
    </source>
</evidence>
<evidence type="ECO:0000313" key="6">
    <source>
        <dbReference type="Proteomes" id="UP000295325"/>
    </source>
</evidence>
<dbReference type="SUPFAM" id="SSF143414">
    <property type="entry name" value="CcmK-like"/>
    <property type="match status" value="1"/>
</dbReference>
<dbReference type="RefSeq" id="WP_133629232.1">
    <property type="nucleotide sequence ID" value="NZ_SOAZ01000030.1"/>
</dbReference>
<evidence type="ECO:0000256" key="2">
    <source>
        <dbReference type="ARBA" id="ARBA00024446"/>
    </source>
</evidence>
<dbReference type="SMART" id="SM00877">
    <property type="entry name" value="BMC"/>
    <property type="match status" value="1"/>
</dbReference>
<keyword evidence="2" id="KW-1283">Bacterial microcompartment</keyword>
<dbReference type="Pfam" id="PF00936">
    <property type="entry name" value="BMC"/>
    <property type="match status" value="1"/>
</dbReference>
<sequence length="173" mass="18482">MSEKALGLLETIGMAAAVEAADAALKSADVSLIGYELTKGYGMITVKIEGDVGAVKAALEAAKESASRVNRVCSALIIPRPSENLDGIKRSSLTVGIENKKVLSSEDLAEGNYKEESKGKCEEAELQIKEETKGEAKEEICNICGDPACPRKKGQPRNLCIHYKKDGPVKDDE</sequence>
<organism evidence="5 6">
    <name type="scientific">Fonticella tunisiensis</name>
    <dbReference type="NCBI Taxonomy" id="1096341"/>
    <lineage>
        <taxon>Bacteria</taxon>
        <taxon>Bacillati</taxon>
        <taxon>Bacillota</taxon>
        <taxon>Clostridia</taxon>
        <taxon>Eubacteriales</taxon>
        <taxon>Clostridiaceae</taxon>
        <taxon>Fonticella</taxon>
    </lineage>
</organism>
<dbReference type="OrthoDB" id="9812608at2"/>
<dbReference type="InterPro" id="IPR050575">
    <property type="entry name" value="BMC_shell"/>
</dbReference>
<dbReference type="PANTHER" id="PTHR33941:SF11">
    <property type="entry name" value="BACTERIAL MICROCOMPARTMENT SHELL PROTEIN PDUJ"/>
    <property type="match status" value="1"/>
</dbReference>
<comment type="similarity">
    <text evidence="3">Belongs to the bacterial microcompartments protein family.</text>
</comment>
<gene>
    <name evidence="5" type="ORF">EDD71_13022</name>
</gene>
<feature type="domain" description="BMC" evidence="4">
    <location>
        <begin position="5"/>
        <end position="90"/>
    </location>
</feature>
<protein>
    <submittedName>
        <fullName evidence="5">Microcompartment protein CcmL/EutN</fullName>
    </submittedName>
</protein>
<dbReference type="PANTHER" id="PTHR33941">
    <property type="entry name" value="PROPANEDIOL UTILIZATION PROTEIN PDUA"/>
    <property type="match status" value="1"/>
</dbReference>
<name>A0A4R7K9D9_9CLOT</name>
<evidence type="ECO:0000313" key="5">
    <source>
        <dbReference type="EMBL" id="TDT50362.1"/>
    </source>
</evidence>
<dbReference type="Gene3D" id="3.30.70.1710">
    <property type="match status" value="1"/>
</dbReference>
<dbReference type="EMBL" id="SOAZ01000030">
    <property type="protein sequence ID" value="TDT50362.1"/>
    <property type="molecule type" value="Genomic_DNA"/>
</dbReference>
<accession>A0A4R7K9D9</accession>
<comment type="subcellular location">
    <subcellularLocation>
        <location evidence="1">Bacterial microcompartment</location>
    </subcellularLocation>
</comment>
<proteinExistence type="inferred from homology"/>
<evidence type="ECO:0000259" key="4">
    <source>
        <dbReference type="PROSITE" id="PS51930"/>
    </source>
</evidence>
<reference evidence="5 6" key="1">
    <citation type="submission" date="2019-03" db="EMBL/GenBank/DDBJ databases">
        <title>Genomic Encyclopedia of Type Strains, Phase IV (KMG-IV): sequencing the most valuable type-strain genomes for metagenomic binning, comparative biology and taxonomic classification.</title>
        <authorList>
            <person name="Goeker M."/>
        </authorList>
    </citation>
    <scope>NUCLEOTIDE SEQUENCE [LARGE SCALE GENOMIC DNA]</scope>
    <source>
        <strain evidence="5 6">DSM 24455</strain>
    </source>
</reference>
<dbReference type="PROSITE" id="PS51930">
    <property type="entry name" value="BMC_2"/>
    <property type="match status" value="1"/>
</dbReference>
<dbReference type="InterPro" id="IPR044872">
    <property type="entry name" value="CcmK/CsoS1_BMC"/>
</dbReference>
<dbReference type="InterPro" id="IPR000249">
    <property type="entry name" value="BMC_dom"/>
</dbReference>
<keyword evidence="6" id="KW-1185">Reference proteome</keyword>
<dbReference type="InterPro" id="IPR037233">
    <property type="entry name" value="CcmK-like_sf"/>
</dbReference>
<dbReference type="GO" id="GO:0031469">
    <property type="term" value="C:bacterial microcompartment"/>
    <property type="evidence" value="ECO:0007669"/>
    <property type="project" value="UniProtKB-SubCell"/>
</dbReference>
<comment type="caution">
    <text evidence="5">The sequence shown here is derived from an EMBL/GenBank/DDBJ whole genome shotgun (WGS) entry which is preliminary data.</text>
</comment>
<dbReference type="Proteomes" id="UP000295325">
    <property type="component" value="Unassembled WGS sequence"/>
</dbReference>